<dbReference type="PROSITE" id="PS01079">
    <property type="entry name" value="MOCF_BIOSYNTHESIS_2"/>
    <property type="match status" value="1"/>
</dbReference>
<dbReference type="Gene3D" id="2.170.190.11">
    <property type="entry name" value="Molybdopterin biosynthesis moea protein, domain 3"/>
    <property type="match status" value="1"/>
</dbReference>
<protein>
    <recommendedName>
        <fullName evidence="6">Molybdopterin molybdenumtransferase</fullName>
        <ecNumber evidence="6">2.10.1.1</ecNumber>
    </recommendedName>
</protein>
<comment type="function">
    <text evidence="1 6">Catalyzes the insertion of molybdate into adenylated molybdopterin with the concomitant release of AMP.</text>
</comment>
<sequence>MISYSEGLAKILSYAKQFSFESVPLKLSNNRVLAEEVRADRDYPPFNRSAMDGFTISSSDYSENKIYHYRRELPAGSSFQLEKGEEAIRIMTGAPVPIGLDVVIKIEDSLLSEEDNNGKRVSFSLESVRPWQNIAKKGEDLHEGDTVLLPGHTLGTSEISMLASLGKSFVSVAVLPKVQIISTGNEILSIDQTPLDWQIRDSNSYTISSILSKYKIIPESVKNIPDEETLLTEAIAKGLESDILILSGGVSMGSLDLVPSILQKLGVGLVFHKVQIKPGKPIWFGKRGNTIVFGMPGNPFSVQTCSRIFLEPFLRASMGQKQNPVMRLPISGTRNKKGSFTEFFPVRLDTKDKTYLSTVPFNGSGDIRAGLFSDGLAVHPSDSVQIREGDWVEFLPW</sequence>
<dbReference type="GO" id="GO:0046872">
    <property type="term" value="F:metal ion binding"/>
    <property type="evidence" value="ECO:0007669"/>
    <property type="project" value="UniProtKB-UniRule"/>
</dbReference>
<organism evidence="8 9">
    <name type="scientific">Leptospira ilyithenensis</name>
    <dbReference type="NCBI Taxonomy" id="2484901"/>
    <lineage>
        <taxon>Bacteria</taxon>
        <taxon>Pseudomonadati</taxon>
        <taxon>Spirochaetota</taxon>
        <taxon>Spirochaetia</taxon>
        <taxon>Leptospirales</taxon>
        <taxon>Leptospiraceae</taxon>
        <taxon>Leptospira</taxon>
    </lineage>
</organism>
<comment type="similarity">
    <text evidence="3 6">Belongs to the MoeA family.</text>
</comment>
<dbReference type="Pfam" id="PF03454">
    <property type="entry name" value="MoeA_C"/>
    <property type="match status" value="1"/>
</dbReference>
<dbReference type="RefSeq" id="WP_135765455.1">
    <property type="nucleotide sequence ID" value="NZ_RQHV01000061.1"/>
</dbReference>
<dbReference type="SUPFAM" id="SSF53218">
    <property type="entry name" value="Molybdenum cofactor biosynthesis proteins"/>
    <property type="match status" value="1"/>
</dbReference>
<dbReference type="InterPro" id="IPR036425">
    <property type="entry name" value="MoaB/Mog-like_dom_sf"/>
</dbReference>
<dbReference type="Pfam" id="PF00994">
    <property type="entry name" value="MoCF_biosynth"/>
    <property type="match status" value="1"/>
</dbReference>
<dbReference type="NCBIfam" id="TIGR00177">
    <property type="entry name" value="molyb_syn"/>
    <property type="match status" value="1"/>
</dbReference>
<dbReference type="EC" id="2.10.1.1" evidence="6"/>
<feature type="domain" description="MoaB/Mog" evidence="7">
    <location>
        <begin position="179"/>
        <end position="316"/>
    </location>
</feature>
<comment type="catalytic activity">
    <reaction evidence="5">
        <text>adenylyl-molybdopterin + molybdate = Mo-molybdopterin + AMP + H(+)</text>
        <dbReference type="Rhea" id="RHEA:35047"/>
        <dbReference type="ChEBI" id="CHEBI:15378"/>
        <dbReference type="ChEBI" id="CHEBI:36264"/>
        <dbReference type="ChEBI" id="CHEBI:62727"/>
        <dbReference type="ChEBI" id="CHEBI:71302"/>
        <dbReference type="ChEBI" id="CHEBI:456215"/>
        <dbReference type="EC" id="2.10.1.1"/>
    </reaction>
</comment>
<comment type="cofactor">
    <cofactor evidence="6">
        <name>Mg(2+)</name>
        <dbReference type="ChEBI" id="CHEBI:18420"/>
    </cofactor>
</comment>
<evidence type="ECO:0000256" key="6">
    <source>
        <dbReference type="RuleBase" id="RU365090"/>
    </source>
</evidence>
<dbReference type="SUPFAM" id="SSF63867">
    <property type="entry name" value="MoeA C-terminal domain-like"/>
    <property type="match status" value="1"/>
</dbReference>
<comment type="pathway">
    <text evidence="2 6">Cofactor biosynthesis; molybdopterin biosynthesis.</text>
</comment>
<comment type="caution">
    <text evidence="8">The sequence shown here is derived from an EMBL/GenBank/DDBJ whole genome shotgun (WGS) entry which is preliminary data.</text>
</comment>
<dbReference type="Gene3D" id="3.40.980.10">
    <property type="entry name" value="MoaB/Mog-like domain"/>
    <property type="match status" value="1"/>
</dbReference>
<proteinExistence type="inferred from homology"/>
<keyword evidence="4 6" id="KW-0501">Molybdenum cofactor biosynthesis</keyword>
<dbReference type="GO" id="GO:0005829">
    <property type="term" value="C:cytosol"/>
    <property type="evidence" value="ECO:0007669"/>
    <property type="project" value="TreeGrafter"/>
</dbReference>
<keyword evidence="9" id="KW-1185">Reference proteome</keyword>
<dbReference type="GO" id="GO:0006777">
    <property type="term" value="P:Mo-molybdopterin cofactor biosynthetic process"/>
    <property type="evidence" value="ECO:0007669"/>
    <property type="project" value="UniProtKB-UniRule"/>
</dbReference>
<dbReference type="Proteomes" id="UP000298264">
    <property type="component" value="Unassembled WGS sequence"/>
</dbReference>
<keyword evidence="6 8" id="KW-0808">Transferase</keyword>
<dbReference type="OrthoDB" id="9804758at2"/>
<dbReference type="InterPro" id="IPR036688">
    <property type="entry name" value="MoeA_C_domain_IV_sf"/>
</dbReference>
<dbReference type="InterPro" id="IPR008284">
    <property type="entry name" value="MoCF_biosynth_CS"/>
</dbReference>
<dbReference type="EMBL" id="RQHV01000061">
    <property type="protein sequence ID" value="TGN08503.1"/>
    <property type="molecule type" value="Genomic_DNA"/>
</dbReference>
<dbReference type="Pfam" id="PF03453">
    <property type="entry name" value="MoeA_N"/>
    <property type="match status" value="1"/>
</dbReference>
<dbReference type="SMART" id="SM00852">
    <property type="entry name" value="MoCF_biosynth"/>
    <property type="match status" value="1"/>
</dbReference>
<keyword evidence="6" id="KW-0460">Magnesium</keyword>
<dbReference type="SUPFAM" id="SSF63882">
    <property type="entry name" value="MoeA N-terminal region -like"/>
    <property type="match status" value="1"/>
</dbReference>
<name>A0A4R9LNP1_9LEPT</name>
<evidence type="ECO:0000259" key="7">
    <source>
        <dbReference type="SMART" id="SM00852"/>
    </source>
</evidence>
<dbReference type="InterPro" id="IPR036135">
    <property type="entry name" value="MoeA_linker/N_sf"/>
</dbReference>
<dbReference type="InterPro" id="IPR005110">
    <property type="entry name" value="MoeA_linker/N"/>
</dbReference>
<keyword evidence="6" id="KW-0500">Molybdenum</keyword>
<dbReference type="PANTHER" id="PTHR10192:SF5">
    <property type="entry name" value="GEPHYRIN"/>
    <property type="match status" value="1"/>
</dbReference>
<dbReference type="Gene3D" id="3.90.105.10">
    <property type="entry name" value="Molybdopterin biosynthesis moea protein, domain 2"/>
    <property type="match status" value="1"/>
</dbReference>
<accession>A0A4R9LNP1</accession>
<dbReference type="CDD" id="cd00887">
    <property type="entry name" value="MoeA"/>
    <property type="match status" value="1"/>
</dbReference>
<reference evidence="8" key="1">
    <citation type="journal article" date="2019" name="PLoS Negl. Trop. Dis.">
        <title>Revisiting the worldwide diversity of Leptospira species in the environment.</title>
        <authorList>
            <person name="Vincent A.T."/>
            <person name="Schiettekatte O."/>
            <person name="Bourhy P."/>
            <person name="Veyrier F.J."/>
            <person name="Picardeau M."/>
        </authorList>
    </citation>
    <scope>NUCLEOTIDE SEQUENCE [LARGE SCALE GENOMIC DNA]</scope>
    <source>
        <strain evidence="8">201400974</strain>
    </source>
</reference>
<evidence type="ECO:0000313" key="9">
    <source>
        <dbReference type="Proteomes" id="UP000298264"/>
    </source>
</evidence>
<evidence type="ECO:0000256" key="3">
    <source>
        <dbReference type="ARBA" id="ARBA00010763"/>
    </source>
</evidence>
<dbReference type="Gene3D" id="2.40.340.10">
    <property type="entry name" value="MoeA, C-terminal, domain IV"/>
    <property type="match status" value="1"/>
</dbReference>
<evidence type="ECO:0000256" key="4">
    <source>
        <dbReference type="ARBA" id="ARBA00023150"/>
    </source>
</evidence>
<dbReference type="PANTHER" id="PTHR10192">
    <property type="entry name" value="MOLYBDOPTERIN BIOSYNTHESIS PROTEIN"/>
    <property type="match status" value="1"/>
</dbReference>
<keyword evidence="6" id="KW-0479">Metal-binding</keyword>
<dbReference type="AlphaFoldDB" id="A0A4R9LNP1"/>
<evidence type="ECO:0000256" key="2">
    <source>
        <dbReference type="ARBA" id="ARBA00005046"/>
    </source>
</evidence>
<evidence type="ECO:0000313" key="8">
    <source>
        <dbReference type="EMBL" id="TGN08503.1"/>
    </source>
</evidence>
<dbReference type="InterPro" id="IPR001453">
    <property type="entry name" value="MoaB/Mog_dom"/>
</dbReference>
<gene>
    <name evidence="8" type="ORF">EHS11_16565</name>
</gene>
<evidence type="ECO:0000256" key="5">
    <source>
        <dbReference type="ARBA" id="ARBA00047317"/>
    </source>
</evidence>
<dbReference type="InterPro" id="IPR005111">
    <property type="entry name" value="MoeA_C_domain_IV"/>
</dbReference>
<dbReference type="GO" id="GO:0061599">
    <property type="term" value="F:molybdopterin molybdotransferase activity"/>
    <property type="evidence" value="ECO:0007669"/>
    <property type="project" value="UniProtKB-UniRule"/>
</dbReference>
<dbReference type="UniPathway" id="UPA00344"/>
<dbReference type="InterPro" id="IPR038987">
    <property type="entry name" value="MoeA-like"/>
</dbReference>
<evidence type="ECO:0000256" key="1">
    <source>
        <dbReference type="ARBA" id="ARBA00002901"/>
    </source>
</evidence>